<evidence type="ECO:0000313" key="4">
    <source>
        <dbReference type="EMBL" id="KAL3831693.1"/>
    </source>
</evidence>
<keyword evidence="2" id="KW-0472">Membrane</keyword>
<proteinExistence type="predicted"/>
<dbReference type="PANTHER" id="PTHR36299:SF2">
    <property type="entry name" value="DUF4773 DOMAIN-CONTAINING PROTEIN"/>
    <property type="match status" value="1"/>
</dbReference>
<comment type="caution">
    <text evidence="4">The sequence shown here is derived from an EMBL/GenBank/DDBJ whole genome shotgun (WGS) entry which is preliminary data.</text>
</comment>
<dbReference type="Pfam" id="PF15998">
    <property type="entry name" value="DUF4773"/>
    <property type="match status" value="1"/>
</dbReference>
<dbReference type="AlphaFoldDB" id="A0ABD3T5T4"/>
<keyword evidence="5" id="KW-1185">Reference proteome</keyword>
<feature type="compositionally biased region" description="Polar residues" evidence="1">
    <location>
        <begin position="137"/>
        <end position="149"/>
    </location>
</feature>
<sequence>MGFRLLYRRKGILLLFFIVSLICVIYLILSVPATSDKFSDDVMSVRVNGKFGIQDDGLSRKYFSIPNRPIEDIVQPQPQLEEDDPEIGNLPEAGPVNQNVGPQPPIQGQPDWKELDSKSDKHVNLEKNLDQNDKPKLQQTPKYQDSQVENIKTADQVTGRIGGAEQQQHPTATTAALQQQNNSLGKGFKDDLGKIYQNYMKNMNQSSTSVFPFNQTKQRLSESGINKVLLLGEKMKNKTLEVGAKFKNKTLEKLSEIGVLPKKEYVKYIHEPIQWSLNLSVEDIGNIMKNTQFLNVQQKIDISRYLPLEPIGLFNRSDISYNKTENKTEKYGMGFCTCTDWTCICCVRIVNDEMKINRAACSSFTYLSKSQELDFQFTLDKKPVFKKMLSAEHPPRICFGSIVKVVDLCVDFLNVTARVTKEEDHKFQLLGCTDFSLLLFNKTVNNFPVGCFHIPSHSSEYKKVLKPDLGNWMP</sequence>
<evidence type="ECO:0000313" key="5">
    <source>
        <dbReference type="Proteomes" id="UP001634394"/>
    </source>
</evidence>
<feature type="compositionally biased region" description="Basic and acidic residues" evidence="1">
    <location>
        <begin position="111"/>
        <end position="136"/>
    </location>
</feature>
<organism evidence="4 5">
    <name type="scientific">Sinanodonta woodiana</name>
    <name type="common">Chinese pond mussel</name>
    <name type="synonym">Anodonta woodiana</name>
    <dbReference type="NCBI Taxonomy" id="1069815"/>
    <lineage>
        <taxon>Eukaryota</taxon>
        <taxon>Metazoa</taxon>
        <taxon>Spiralia</taxon>
        <taxon>Lophotrochozoa</taxon>
        <taxon>Mollusca</taxon>
        <taxon>Bivalvia</taxon>
        <taxon>Autobranchia</taxon>
        <taxon>Heteroconchia</taxon>
        <taxon>Palaeoheterodonta</taxon>
        <taxon>Unionida</taxon>
        <taxon>Unionoidea</taxon>
        <taxon>Unionidae</taxon>
        <taxon>Unioninae</taxon>
        <taxon>Sinanodonta</taxon>
    </lineage>
</organism>
<feature type="transmembrane region" description="Helical" evidence="2">
    <location>
        <begin position="12"/>
        <end position="29"/>
    </location>
</feature>
<dbReference type="Proteomes" id="UP001634394">
    <property type="component" value="Unassembled WGS sequence"/>
</dbReference>
<evidence type="ECO:0000259" key="3">
    <source>
        <dbReference type="Pfam" id="PF15998"/>
    </source>
</evidence>
<keyword evidence="2" id="KW-0812">Transmembrane</keyword>
<dbReference type="PANTHER" id="PTHR36299">
    <property type="entry name" value="AGAP008005-PA"/>
    <property type="match status" value="1"/>
</dbReference>
<evidence type="ECO:0000256" key="2">
    <source>
        <dbReference type="SAM" id="Phobius"/>
    </source>
</evidence>
<feature type="domain" description="DUF4773" evidence="3">
    <location>
        <begin position="336"/>
        <end position="454"/>
    </location>
</feature>
<keyword evidence="2" id="KW-1133">Transmembrane helix</keyword>
<reference evidence="4 5" key="1">
    <citation type="submission" date="2024-11" db="EMBL/GenBank/DDBJ databases">
        <title>Chromosome-level genome assembly of the freshwater bivalve Anodonta woodiana.</title>
        <authorList>
            <person name="Chen X."/>
        </authorList>
    </citation>
    <scope>NUCLEOTIDE SEQUENCE [LARGE SCALE GENOMIC DNA]</scope>
    <source>
        <strain evidence="4">MN2024</strain>
        <tissue evidence="4">Gills</tissue>
    </source>
</reference>
<dbReference type="EMBL" id="JBJQND010000019">
    <property type="protein sequence ID" value="KAL3831693.1"/>
    <property type="molecule type" value="Genomic_DNA"/>
</dbReference>
<feature type="region of interest" description="Disordered" evidence="1">
    <location>
        <begin position="73"/>
        <end position="149"/>
    </location>
</feature>
<accession>A0ABD3T5T4</accession>
<gene>
    <name evidence="4" type="ORF">ACJMK2_023415</name>
</gene>
<dbReference type="InterPro" id="IPR031941">
    <property type="entry name" value="DUF4773"/>
</dbReference>
<name>A0ABD3T5T4_SINWO</name>
<evidence type="ECO:0000256" key="1">
    <source>
        <dbReference type="SAM" id="MobiDB-lite"/>
    </source>
</evidence>
<protein>
    <recommendedName>
        <fullName evidence="3">DUF4773 domain-containing protein</fullName>
    </recommendedName>
</protein>